<evidence type="ECO:0000313" key="3">
    <source>
        <dbReference type="EMBL" id="KAK7754837.1"/>
    </source>
</evidence>
<evidence type="ECO:0000259" key="2">
    <source>
        <dbReference type="PROSITE" id="PS50181"/>
    </source>
</evidence>
<proteinExistence type="predicted"/>
<dbReference type="AlphaFoldDB" id="A0AAN9UX65"/>
<dbReference type="Pfam" id="PF00646">
    <property type="entry name" value="F-box"/>
    <property type="match status" value="1"/>
</dbReference>
<feature type="region of interest" description="Disordered" evidence="1">
    <location>
        <begin position="380"/>
        <end position="426"/>
    </location>
</feature>
<evidence type="ECO:0000313" key="4">
    <source>
        <dbReference type="Proteomes" id="UP001320420"/>
    </source>
</evidence>
<dbReference type="InterPro" id="IPR001810">
    <property type="entry name" value="F-box_dom"/>
</dbReference>
<feature type="compositionally biased region" description="Acidic residues" evidence="1">
    <location>
        <begin position="380"/>
        <end position="402"/>
    </location>
</feature>
<feature type="region of interest" description="Disordered" evidence="1">
    <location>
        <begin position="627"/>
        <end position="653"/>
    </location>
</feature>
<gene>
    <name evidence="3" type="ORF">SLS62_003151</name>
</gene>
<sequence>MSVLHSGGSRIYPSKSGLERIPYEIMGFIIRNLEIEDIFDLSLVSKHFQYLVREDRFCRVILTEKAPYALETREAETTGYARALRRLIKRRCALSQADPFVIGNVGSANSYFYHGGVLCYIVEARPNRWLRILDLRNSADTELVVDIPKLVSEAILGTRRSTKFKFRILHHAEGITSCLFAFALPEIENWLLVFKAGEQLLFEPLQLCATQKIFVRNNSEFLYFGTYSDPDDQGGRRWALRGFEIKEQRWLDKKVRLSNVESHEIGSTVCFEVIGDYFYALSIPPDREAEEPEPRWVSYYQCSRFRLDEKDPEELQEMKKKHSWRRHHLEGPIDDRWGFLKLETDEVSGKIFIVESRKEWLSGKNGRQNTYYTTEVIFEDGDDSDDEDLLSEYSDDTLDDGQSEYPYQEEPPDIRTRSHSDVHPGVDPSTNPFYTRHRAHLQSYQRSSNTFFDLIDSSSTGEPDTQCLRLLAGSRRMKSPFHSTDIPPKPEDQLSLEEQIRMFYHPNTRFMWPPEPKPSGPDPQLEEIRNILNPPNCRGNITASGDERSVVYTTGEGPTGLKALVYISFDPSAQLHGMRCHGRLPPDTLQSGLQTDNDTLSFGDANHAREATSEAKGQEARYDIDRGNTSRQHGIGRSIEDKPLPIFPPRSDGRRSWVRFERPMYRDLPGRLSFALPKVVSDA</sequence>
<dbReference type="EMBL" id="JAKJXP020000017">
    <property type="protein sequence ID" value="KAK7754837.1"/>
    <property type="molecule type" value="Genomic_DNA"/>
</dbReference>
<dbReference type="Proteomes" id="UP001320420">
    <property type="component" value="Unassembled WGS sequence"/>
</dbReference>
<name>A0AAN9UX65_9PEZI</name>
<comment type="caution">
    <text evidence="3">The sequence shown here is derived from an EMBL/GenBank/DDBJ whole genome shotgun (WGS) entry which is preliminary data.</text>
</comment>
<feature type="compositionally biased region" description="Basic and acidic residues" evidence="1">
    <location>
        <begin position="412"/>
        <end position="424"/>
    </location>
</feature>
<dbReference type="SUPFAM" id="SSF81383">
    <property type="entry name" value="F-box domain"/>
    <property type="match status" value="1"/>
</dbReference>
<dbReference type="PROSITE" id="PS50181">
    <property type="entry name" value="FBOX"/>
    <property type="match status" value="1"/>
</dbReference>
<reference evidence="3 4" key="1">
    <citation type="submission" date="2024-02" db="EMBL/GenBank/DDBJ databases">
        <title>De novo assembly and annotation of 12 fungi associated with fruit tree decline syndrome in Ontario, Canada.</title>
        <authorList>
            <person name="Sulman M."/>
            <person name="Ellouze W."/>
            <person name="Ilyukhin E."/>
        </authorList>
    </citation>
    <scope>NUCLEOTIDE SEQUENCE [LARGE SCALE GENOMIC DNA]</scope>
    <source>
        <strain evidence="3 4">M11/M66-122</strain>
    </source>
</reference>
<organism evidence="3 4">
    <name type="scientific">Diatrype stigma</name>
    <dbReference type="NCBI Taxonomy" id="117547"/>
    <lineage>
        <taxon>Eukaryota</taxon>
        <taxon>Fungi</taxon>
        <taxon>Dikarya</taxon>
        <taxon>Ascomycota</taxon>
        <taxon>Pezizomycotina</taxon>
        <taxon>Sordariomycetes</taxon>
        <taxon>Xylariomycetidae</taxon>
        <taxon>Xylariales</taxon>
        <taxon>Diatrypaceae</taxon>
        <taxon>Diatrype</taxon>
    </lineage>
</organism>
<evidence type="ECO:0000256" key="1">
    <source>
        <dbReference type="SAM" id="MobiDB-lite"/>
    </source>
</evidence>
<keyword evidence="4" id="KW-1185">Reference proteome</keyword>
<feature type="domain" description="F-box" evidence="2">
    <location>
        <begin position="15"/>
        <end position="61"/>
    </location>
</feature>
<dbReference type="InterPro" id="IPR036047">
    <property type="entry name" value="F-box-like_dom_sf"/>
</dbReference>
<protein>
    <recommendedName>
        <fullName evidence="2">F-box domain-containing protein</fullName>
    </recommendedName>
</protein>
<accession>A0AAN9UX65</accession>